<evidence type="ECO:0000313" key="3">
    <source>
        <dbReference type="EMBL" id="GHB03312.1"/>
    </source>
</evidence>
<feature type="region of interest" description="Disordered" evidence="1">
    <location>
        <begin position="1"/>
        <end position="23"/>
    </location>
</feature>
<keyword evidence="2" id="KW-0812">Transmembrane</keyword>
<proteinExistence type="predicted"/>
<dbReference type="AlphaFoldDB" id="A0A918T7R8"/>
<evidence type="ECO:0000256" key="2">
    <source>
        <dbReference type="SAM" id="Phobius"/>
    </source>
</evidence>
<feature type="region of interest" description="Disordered" evidence="1">
    <location>
        <begin position="90"/>
        <end position="160"/>
    </location>
</feature>
<name>A0A918T7R8_9ACTN</name>
<comment type="caution">
    <text evidence="3">The sequence shown here is derived from an EMBL/GenBank/DDBJ whole genome shotgun (WGS) entry which is preliminary data.</text>
</comment>
<evidence type="ECO:0000313" key="4">
    <source>
        <dbReference type="Proteomes" id="UP000644020"/>
    </source>
</evidence>
<keyword evidence="2" id="KW-0472">Membrane</keyword>
<reference evidence="3" key="2">
    <citation type="submission" date="2020-09" db="EMBL/GenBank/DDBJ databases">
        <authorList>
            <person name="Sun Q."/>
            <person name="Ohkuma M."/>
        </authorList>
    </citation>
    <scope>NUCLEOTIDE SEQUENCE</scope>
    <source>
        <strain evidence="3">JCM 4518</strain>
    </source>
</reference>
<dbReference type="Proteomes" id="UP000644020">
    <property type="component" value="Unassembled WGS sequence"/>
</dbReference>
<sequence>MTTTGKTDAVQHPDVSEISDLTEGLLPPSRSVTVRRHLDGCLLCADVRTSLEEIRGLLGTLPGPPRMPSDIAGRIDAALAAEALLDATAPDAARPVPRETTAGPAPAVPRAASPADTPPSGTTPSRTVSRETPRSSARPATDRPAGRPAATAGPGRDRARRRNRIALLSGLAATVVALAGSFGLHALGQNDASTADSTRAAASAPRNESFSGSPVEDRVHALLAEENAPVPKTEQPRSLAAEGGDTPGTTRRHREAAAVPSCVLAGTGRTDGALAAERGEYRGAPAYLLVLPDRTAADRVQAYVVASSCADTGAGNTPGELLLTTSYPRP</sequence>
<feature type="compositionally biased region" description="Low complexity" evidence="1">
    <location>
        <begin position="102"/>
        <end position="115"/>
    </location>
</feature>
<organism evidence="3 4">
    <name type="scientific">Streptomyces termitum</name>
    <dbReference type="NCBI Taxonomy" id="67368"/>
    <lineage>
        <taxon>Bacteria</taxon>
        <taxon>Bacillati</taxon>
        <taxon>Actinomycetota</taxon>
        <taxon>Actinomycetes</taxon>
        <taxon>Kitasatosporales</taxon>
        <taxon>Streptomycetaceae</taxon>
        <taxon>Streptomyces</taxon>
    </lineage>
</organism>
<keyword evidence="2" id="KW-1133">Transmembrane helix</keyword>
<gene>
    <name evidence="3" type="ORF">GCM10010305_53240</name>
</gene>
<reference evidence="3" key="1">
    <citation type="journal article" date="2014" name="Int. J. Syst. Evol. Microbiol.">
        <title>Complete genome sequence of Corynebacterium casei LMG S-19264T (=DSM 44701T), isolated from a smear-ripened cheese.</title>
        <authorList>
            <consortium name="US DOE Joint Genome Institute (JGI-PGF)"/>
            <person name="Walter F."/>
            <person name="Albersmeier A."/>
            <person name="Kalinowski J."/>
            <person name="Ruckert C."/>
        </authorList>
    </citation>
    <scope>NUCLEOTIDE SEQUENCE</scope>
    <source>
        <strain evidence="3">JCM 4518</strain>
    </source>
</reference>
<protein>
    <recommendedName>
        <fullName evidence="5">Zinc-finger domain-containing protein</fullName>
    </recommendedName>
</protein>
<feature type="region of interest" description="Disordered" evidence="1">
    <location>
        <begin position="226"/>
        <end position="256"/>
    </location>
</feature>
<dbReference type="EMBL" id="BMUL01000017">
    <property type="protein sequence ID" value="GHB03312.1"/>
    <property type="molecule type" value="Genomic_DNA"/>
</dbReference>
<evidence type="ECO:0000256" key="1">
    <source>
        <dbReference type="SAM" id="MobiDB-lite"/>
    </source>
</evidence>
<evidence type="ECO:0008006" key="5">
    <source>
        <dbReference type="Google" id="ProtNLM"/>
    </source>
</evidence>
<dbReference type="RefSeq" id="WP_189981897.1">
    <property type="nucleotide sequence ID" value="NZ_BMUL01000017.1"/>
</dbReference>
<keyword evidence="4" id="KW-1185">Reference proteome</keyword>
<accession>A0A918T7R8</accession>
<feature type="transmembrane region" description="Helical" evidence="2">
    <location>
        <begin position="165"/>
        <end position="187"/>
    </location>
</feature>